<dbReference type="GO" id="GO:0047112">
    <property type="term" value="F:pyruvate oxidase activity"/>
    <property type="evidence" value="ECO:0007669"/>
    <property type="project" value="UniProtKB-UniRule"/>
</dbReference>
<dbReference type="GO" id="GO:0030976">
    <property type="term" value="F:thiamine pyrophosphate binding"/>
    <property type="evidence" value="ECO:0007669"/>
    <property type="project" value="InterPro"/>
</dbReference>
<evidence type="ECO:0000313" key="8">
    <source>
        <dbReference type="EMBL" id="KRL13701.1"/>
    </source>
</evidence>
<keyword evidence="9" id="KW-1185">Reference proteome</keyword>
<comment type="caution">
    <text evidence="8">The sequence shown here is derived from an EMBL/GenBank/DDBJ whole genome shotgun (WGS) entry which is preliminary data.</text>
</comment>
<dbReference type="NCBIfam" id="TIGR02720">
    <property type="entry name" value="pyruv_oxi_spxB"/>
    <property type="match status" value="1"/>
</dbReference>
<dbReference type="SUPFAM" id="SSF52467">
    <property type="entry name" value="DHS-like NAD/FAD-binding domain"/>
    <property type="match status" value="1"/>
</dbReference>
<dbReference type="InterPro" id="IPR047212">
    <property type="entry name" value="TPP_POXB-like"/>
</dbReference>
<dbReference type="CDD" id="cd02014">
    <property type="entry name" value="TPP_POX"/>
    <property type="match status" value="1"/>
</dbReference>
<dbReference type="InterPro" id="IPR012001">
    <property type="entry name" value="Thiamin_PyroP_enz_TPP-bd_dom"/>
</dbReference>
<evidence type="ECO:0000256" key="2">
    <source>
        <dbReference type="ARBA" id="ARBA00023052"/>
    </source>
</evidence>
<feature type="domain" description="Thiamine pyrophosphate enzyme TPP-binding" evidence="6">
    <location>
        <begin position="443"/>
        <end position="592"/>
    </location>
</feature>
<dbReference type="CDD" id="cd07039">
    <property type="entry name" value="TPP_PYR_POX"/>
    <property type="match status" value="1"/>
</dbReference>
<dbReference type="AlphaFoldDB" id="A0A0R1N768"/>
<dbReference type="Gene3D" id="1.10.10.940">
    <property type="match status" value="1"/>
</dbReference>
<accession>A0A0R1N768</accession>
<dbReference type="SUPFAM" id="SSF52518">
    <property type="entry name" value="Thiamin diphosphate-binding fold (THDP-binding)"/>
    <property type="match status" value="2"/>
</dbReference>
<protein>
    <recommendedName>
        <fullName evidence="3">Pyruvate oxidase</fullName>
        <ecNumber evidence="3">1.2.3.3</ecNumber>
    </recommendedName>
</protein>
<dbReference type="PANTHER" id="PTHR42981:SF2">
    <property type="entry name" value="PYRUVATE DEHYDROGENASE [UBIQUINONE]"/>
    <property type="match status" value="1"/>
</dbReference>
<comment type="similarity">
    <text evidence="1 4">Belongs to the TPP enzyme family.</text>
</comment>
<sequence>MHNNLTTSLDFRRGIYAMDFALKFSTAKHIPCASLFLDYDEPEKGVSSFRYINKGDSIMAETINAGIAALRTLESWHVKHIYGIPGGTFNNMMYALDAEKERIQYIHVRHEEVGALAAVADGKLTGHIGVAFGSAGPGATHLFQGAYDAKMDKIPTLFLVGQVEQRFMNYDFFQELNEDPFFQDAAVYARTVTTAEELPHIIDEAIRRAFAQHGAAVVVIPNDLPGKAIPANGYYSSADNFARPVLPVGTDEQVNAALKLIGQAKKPVMYVGQGTIGAAQEVMAVSEKLQLPVITTALGKEIIPYEFPALLGSAARVASKPANEALREADLIMFVGSNYPFAEVMFNPAAQFIQIDSNPQMLGKRHKTEVAILGDAKKTLQKLLDRSSDAAPSTWYAANKDNVANWHQYNDDMMNRTIGKLRFEPVFKQINRIAKDDAVFAIDVGDVTQNSVRLLKVNGHQPWITSGLFATMGAGLPGAMAAQLSYPGRQVFNLAGDGAAAMVMQDLNTEVRYHLPIINVIFSNDALGYIEDEQEDDGHEWFGIDMPGLDFAKIAEGQGMTGITVTKVTELPEAFDRALAETADGRPILIDVKITNERPIPVEHLQLDPARFDAPTIAAFKKRYYAEKLIPLSEFEANQTK</sequence>
<dbReference type="STRING" id="1423792.FD09_GL001725"/>
<reference evidence="8 9" key="1">
    <citation type="journal article" date="2015" name="Genome Announc.">
        <title>Expanding the biotechnology potential of lactobacilli through comparative genomics of 213 strains and associated genera.</title>
        <authorList>
            <person name="Sun Z."/>
            <person name="Harris H.M."/>
            <person name="McCann A."/>
            <person name="Guo C."/>
            <person name="Argimon S."/>
            <person name="Zhang W."/>
            <person name="Yang X."/>
            <person name="Jeffery I.B."/>
            <person name="Cooney J.C."/>
            <person name="Kagawa T.F."/>
            <person name="Liu W."/>
            <person name="Song Y."/>
            <person name="Salvetti E."/>
            <person name="Wrobel A."/>
            <person name="Rasinkangas P."/>
            <person name="Parkhill J."/>
            <person name="Rea M.C."/>
            <person name="O'Sullivan O."/>
            <person name="Ritari J."/>
            <person name="Douillard F.P."/>
            <person name="Paul Ross R."/>
            <person name="Yang R."/>
            <person name="Briner A.E."/>
            <person name="Felis G.E."/>
            <person name="de Vos W.M."/>
            <person name="Barrangou R."/>
            <person name="Klaenhammer T.R."/>
            <person name="Caufield P.W."/>
            <person name="Cui Y."/>
            <person name="Zhang H."/>
            <person name="O'Toole P.W."/>
        </authorList>
    </citation>
    <scope>NUCLEOTIDE SEQUENCE [LARGE SCALE GENOMIC DNA]</scope>
    <source>
        <strain evidence="8 9">DSM 12744</strain>
    </source>
</reference>
<evidence type="ECO:0000313" key="9">
    <source>
        <dbReference type="Proteomes" id="UP000051330"/>
    </source>
</evidence>
<dbReference type="Proteomes" id="UP000051330">
    <property type="component" value="Unassembled WGS sequence"/>
</dbReference>
<dbReference type="InterPro" id="IPR011766">
    <property type="entry name" value="TPP_enzyme_TPP-bd"/>
</dbReference>
<evidence type="ECO:0000256" key="3">
    <source>
        <dbReference type="NCBIfam" id="TIGR02720"/>
    </source>
</evidence>
<evidence type="ECO:0000259" key="7">
    <source>
        <dbReference type="Pfam" id="PF02776"/>
    </source>
</evidence>
<dbReference type="InterPro" id="IPR029035">
    <property type="entry name" value="DHS-like_NAD/FAD-binding_dom"/>
</dbReference>
<dbReference type="Pfam" id="PF02776">
    <property type="entry name" value="TPP_enzyme_N"/>
    <property type="match status" value="1"/>
</dbReference>
<proteinExistence type="inferred from homology"/>
<dbReference type="PANTHER" id="PTHR42981">
    <property type="entry name" value="PYRUVATE DEHYDROGENASE [UBIQUINONE]"/>
    <property type="match status" value="1"/>
</dbReference>
<dbReference type="EMBL" id="AZEC01000003">
    <property type="protein sequence ID" value="KRL13701.1"/>
    <property type="molecule type" value="Genomic_DNA"/>
</dbReference>
<feature type="domain" description="Thiamine pyrophosphate enzyme central" evidence="5">
    <location>
        <begin position="254"/>
        <end position="383"/>
    </location>
</feature>
<dbReference type="GO" id="GO:0000287">
    <property type="term" value="F:magnesium ion binding"/>
    <property type="evidence" value="ECO:0007669"/>
    <property type="project" value="InterPro"/>
</dbReference>
<dbReference type="InterPro" id="IPR047210">
    <property type="entry name" value="TPP_PYR_POXB-like"/>
</dbReference>
<dbReference type="InterPro" id="IPR012000">
    <property type="entry name" value="Thiamin_PyroP_enz_cen_dom"/>
</dbReference>
<dbReference type="Gene3D" id="3.40.50.1220">
    <property type="entry name" value="TPP-binding domain"/>
    <property type="match status" value="1"/>
</dbReference>
<dbReference type="InterPro" id="IPR000399">
    <property type="entry name" value="TPP-bd_CS"/>
</dbReference>
<evidence type="ECO:0000256" key="1">
    <source>
        <dbReference type="ARBA" id="ARBA00007812"/>
    </source>
</evidence>
<keyword evidence="8" id="KW-0670">Pyruvate</keyword>
<dbReference type="Gene3D" id="3.40.50.970">
    <property type="match status" value="2"/>
</dbReference>
<name>A0A0R1N768_9LACO</name>
<evidence type="ECO:0000256" key="4">
    <source>
        <dbReference type="RuleBase" id="RU362132"/>
    </source>
</evidence>
<evidence type="ECO:0000259" key="5">
    <source>
        <dbReference type="Pfam" id="PF00205"/>
    </source>
</evidence>
<evidence type="ECO:0000259" key="6">
    <source>
        <dbReference type="Pfam" id="PF02775"/>
    </source>
</evidence>
<dbReference type="PATRIC" id="fig|1423792.3.peg.1749"/>
<dbReference type="PROSITE" id="PS00187">
    <property type="entry name" value="TPP_ENZYMES"/>
    <property type="match status" value="1"/>
</dbReference>
<dbReference type="Pfam" id="PF00205">
    <property type="entry name" value="TPP_enzyme_M"/>
    <property type="match status" value="1"/>
</dbReference>
<dbReference type="EC" id="1.2.3.3" evidence="3"/>
<organism evidence="8 9">
    <name type="scientific">Schleiferilactobacillus perolens DSM 12744</name>
    <dbReference type="NCBI Taxonomy" id="1423792"/>
    <lineage>
        <taxon>Bacteria</taxon>
        <taxon>Bacillati</taxon>
        <taxon>Bacillota</taxon>
        <taxon>Bacilli</taxon>
        <taxon>Lactobacillales</taxon>
        <taxon>Lactobacillaceae</taxon>
        <taxon>Schleiferilactobacillus</taxon>
    </lineage>
</organism>
<dbReference type="InterPro" id="IPR014092">
    <property type="entry name" value="Pyruvate_oxidase"/>
</dbReference>
<feature type="domain" description="Thiamine pyrophosphate enzyme N-terminal TPP-binding" evidence="7">
    <location>
        <begin position="66"/>
        <end position="176"/>
    </location>
</feature>
<dbReference type="InterPro" id="IPR029061">
    <property type="entry name" value="THDP-binding"/>
</dbReference>
<dbReference type="Pfam" id="PF02775">
    <property type="entry name" value="TPP_enzyme_C"/>
    <property type="match status" value="1"/>
</dbReference>
<keyword evidence="2 4" id="KW-0786">Thiamine pyrophosphate</keyword>
<gene>
    <name evidence="8" type="ORF">FD09_GL001725</name>
</gene>
<dbReference type="InterPro" id="IPR047211">
    <property type="entry name" value="POXB-like"/>
</dbReference>